<dbReference type="EMBL" id="BEGY01000010">
    <property type="protein sequence ID" value="GAX75017.1"/>
    <property type="molecule type" value="Genomic_DNA"/>
</dbReference>
<gene>
    <name evidence="5" type="ORF">CEUSTIGMA_g2463.t1</name>
</gene>
<feature type="region of interest" description="Disordered" evidence="3">
    <location>
        <begin position="261"/>
        <end position="290"/>
    </location>
</feature>
<name>A0A250WW07_9CHLO</name>
<dbReference type="SUPFAM" id="SSF52172">
    <property type="entry name" value="CheY-like"/>
    <property type="match status" value="1"/>
</dbReference>
<dbReference type="InterPro" id="IPR045279">
    <property type="entry name" value="ARR-like"/>
</dbReference>
<dbReference type="AlphaFoldDB" id="A0A250WW07"/>
<organism evidence="5 6">
    <name type="scientific">Chlamydomonas eustigma</name>
    <dbReference type="NCBI Taxonomy" id="1157962"/>
    <lineage>
        <taxon>Eukaryota</taxon>
        <taxon>Viridiplantae</taxon>
        <taxon>Chlorophyta</taxon>
        <taxon>core chlorophytes</taxon>
        <taxon>Chlorophyceae</taxon>
        <taxon>CS clade</taxon>
        <taxon>Chlamydomonadales</taxon>
        <taxon>Chlamydomonadaceae</taxon>
        <taxon>Chlamydomonas</taxon>
    </lineage>
</organism>
<dbReference type="PROSITE" id="PS50110">
    <property type="entry name" value="RESPONSE_REGULATORY"/>
    <property type="match status" value="1"/>
</dbReference>
<evidence type="ECO:0000259" key="4">
    <source>
        <dbReference type="PROSITE" id="PS50110"/>
    </source>
</evidence>
<dbReference type="Gene3D" id="3.40.50.2300">
    <property type="match status" value="1"/>
</dbReference>
<evidence type="ECO:0000256" key="3">
    <source>
        <dbReference type="SAM" id="MobiDB-lite"/>
    </source>
</evidence>
<reference evidence="5 6" key="1">
    <citation type="submission" date="2017-08" db="EMBL/GenBank/DDBJ databases">
        <title>Acidophilic green algal genome provides insights into adaptation to an acidic environment.</title>
        <authorList>
            <person name="Hirooka S."/>
            <person name="Hirose Y."/>
            <person name="Kanesaki Y."/>
            <person name="Higuchi S."/>
            <person name="Fujiwara T."/>
            <person name="Onuma R."/>
            <person name="Era A."/>
            <person name="Ohbayashi R."/>
            <person name="Uzuka A."/>
            <person name="Nozaki H."/>
            <person name="Yoshikawa H."/>
            <person name="Miyagishima S.Y."/>
        </authorList>
    </citation>
    <scope>NUCLEOTIDE SEQUENCE [LARGE SCALE GENOMIC DNA]</scope>
    <source>
        <strain evidence="5 6">NIES-2499</strain>
    </source>
</reference>
<dbReference type="OrthoDB" id="60033at2759"/>
<feature type="domain" description="Response regulatory" evidence="4">
    <location>
        <begin position="19"/>
        <end position="135"/>
    </location>
</feature>
<comment type="caution">
    <text evidence="2">Lacks conserved residue(s) required for the propagation of feature annotation.</text>
</comment>
<evidence type="ECO:0000256" key="1">
    <source>
        <dbReference type="ARBA" id="ARBA00023012"/>
    </source>
</evidence>
<evidence type="ECO:0000256" key="2">
    <source>
        <dbReference type="PROSITE-ProRule" id="PRU00169"/>
    </source>
</evidence>
<dbReference type="STRING" id="1157962.A0A250WW07"/>
<keyword evidence="6" id="KW-1185">Reference proteome</keyword>
<dbReference type="GO" id="GO:0009736">
    <property type="term" value="P:cytokinin-activated signaling pathway"/>
    <property type="evidence" value="ECO:0007669"/>
    <property type="project" value="InterPro"/>
</dbReference>
<accession>A0A250WW07</accession>
<dbReference type="InterPro" id="IPR011006">
    <property type="entry name" value="CheY-like_superfamily"/>
</dbReference>
<sequence length="485" mass="51721">MNKRCPSFSSRPGFPKGLKVLVLEESSSRAMEAETLLLDCGFYPIICLTAADATKHLVQSSGVPDIMLIEVACLEKRSHETAIILTAAKTLPLVLMATNLCPKEIVSGITKRGAVDFMEKPLHPQKLKNIWQHVVRKMMVGGSTCGDNTRSEPISPGSVSLDCLSSGTADSVSNASTQLKQEPMELDYETSSLVDAAELALGNPLAGLAHGFSHLLMEEQLTTDTPVKAAQASTSQASSGTTYKPRGRLSGELRRIQHPFLQQSPAARPSSTPPTNAVTTRAMPTPNSPTDVQAQPVLGHSCGQLPALVQAGMVWGLPTNPLYIAPRPSPLSALMPGAMGGPWIPPMMMMQPHNMMMGMPGMFGIPPTPMMMPPTAPTSSFPGSVLPSDNMSNSQYKRAESADFKESTMSSNLGMLHSLSYSSGLSTFSESKVSQEKLGWYVSLDLSESAEKPSIGLQLKKTPSLMNMINCSLESAMKGAATVVS</sequence>
<dbReference type="GO" id="GO:0000160">
    <property type="term" value="P:phosphorelay signal transduction system"/>
    <property type="evidence" value="ECO:0007669"/>
    <property type="project" value="UniProtKB-KW"/>
</dbReference>
<keyword evidence="1" id="KW-0902">Two-component regulatory system</keyword>
<feature type="compositionally biased region" description="Low complexity" evidence="3">
    <location>
        <begin position="264"/>
        <end position="275"/>
    </location>
</feature>
<dbReference type="PANTHER" id="PTHR43874:SF7">
    <property type="entry name" value="TWO-COMPONENT RESPONSE REGULATOR ARR10"/>
    <property type="match status" value="1"/>
</dbReference>
<protein>
    <recommendedName>
        <fullName evidence="4">Response regulatory domain-containing protein</fullName>
    </recommendedName>
</protein>
<evidence type="ECO:0000313" key="6">
    <source>
        <dbReference type="Proteomes" id="UP000232323"/>
    </source>
</evidence>
<comment type="caution">
    <text evidence="5">The sequence shown here is derived from an EMBL/GenBank/DDBJ whole genome shotgun (WGS) entry which is preliminary data.</text>
</comment>
<proteinExistence type="predicted"/>
<evidence type="ECO:0000313" key="5">
    <source>
        <dbReference type="EMBL" id="GAX75017.1"/>
    </source>
</evidence>
<dbReference type="PANTHER" id="PTHR43874">
    <property type="entry name" value="TWO-COMPONENT RESPONSE REGULATOR"/>
    <property type="match status" value="1"/>
</dbReference>
<dbReference type="InterPro" id="IPR001789">
    <property type="entry name" value="Sig_transdc_resp-reg_receiver"/>
</dbReference>
<dbReference type="Proteomes" id="UP000232323">
    <property type="component" value="Unassembled WGS sequence"/>
</dbReference>